<dbReference type="Pfam" id="PF02086">
    <property type="entry name" value="MethyltransfD12"/>
    <property type="match status" value="1"/>
</dbReference>
<dbReference type="Proteomes" id="UP001158067">
    <property type="component" value="Unassembled WGS sequence"/>
</dbReference>
<organism evidence="4 5">
    <name type="scientific">Neorhodopirellula lusitana</name>
    <dbReference type="NCBI Taxonomy" id="445327"/>
    <lineage>
        <taxon>Bacteria</taxon>
        <taxon>Pseudomonadati</taxon>
        <taxon>Planctomycetota</taxon>
        <taxon>Planctomycetia</taxon>
        <taxon>Pirellulales</taxon>
        <taxon>Pirellulaceae</taxon>
        <taxon>Neorhodopirellula</taxon>
    </lineage>
</organism>
<proteinExistence type="predicted"/>
<dbReference type="InterPro" id="IPR012263">
    <property type="entry name" value="M_m6A_EcoRV"/>
</dbReference>
<evidence type="ECO:0000313" key="5">
    <source>
        <dbReference type="Proteomes" id="UP001158067"/>
    </source>
</evidence>
<name>A0ABY1QMJ3_9BACT</name>
<dbReference type="SUPFAM" id="SSF53335">
    <property type="entry name" value="S-adenosyl-L-methionine-dependent methyltransferases"/>
    <property type="match status" value="1"/>
</dbReference>
<evidence type="ECO:0000313" key="4">
    <source>
        <dbReference type="EMBL" id="SMP74887.1"/>
    </source>
</evidence>
<dbReference type="InterPro" id="IPR029063">
    <property type="entry name" value="SAM-dependent_MTases_sf"/>
</dbReference>
<dbReference type="PANTHER" id="PTHR30481:SF4">
    <property type="entry name" value="SITE-SPECIFIC DNA-METHYLTRANSFERASE (ADENINE-SPECIFIC)"/>
    <property type="match status" value="1"/>
</dbReference>
<accession>A0ABY1QMJ3</accession>
<comment type="caution">
    <text evidence="4">The sequence shown here is derived from an EMBL/GenBank/DDBJ whole genome shotgun (WGS) entry which is preliminary data.</text>
</comment>
<evidence type="ECO:0000256" key="3">
    <source>
        <dbReference type="ARBA" id="ARBA00022691"/>
    </source>
</evidence>
<gene>
    <name evidence="4" type="ORF">SAMN06265222_11865</name>
</gene>
<dbReference type="GO" id="GO:0032259">
    <property type="term" value="P:methylation"/>
    <property type="evidence" value="ECO:0007669"/>
    <property type="project" value="UniProtKB-KW"/>
</dbReference>
<dbReference type="Gene3D" id="3.40.50.150">
    <property type="entry name" value="Vaccinia Virus protein VP39"/>
    <property type="match status" value="2"/>
</dbReference>
<evidence type="ECO:0000256" key="2">
    <source>
        <dbReference type="ARBA" id="ARBA00022679"/>
    </source>
</evidence>
<keyword evidence="1 4" id="KW-0489">Methyltransferase</keyword>
<dbReference type="RefSeq" id="WP_283434968.1">
    <property type="nucleotide sequence ID" value="NZ_FXUG01000018.1"/>
</dbReference>
<dbReference type="PIRSF" id="PIRSF000398">
    <property type="entry name" value="M_m6A_EcoRV"/>
    <property type="match status" value="1"/>
</dbReference>
<sequence length="290" mass="33535">MTKLTQPLKWHGGKYYLRKWIVDLMPPHLHYVEPFFGGGGILLARDTDRDWMATGGHKLTSAEKGCSEVVNDLHGELINFWRVLQDANDFEFFQKRIALTPFSEAEFDQALELSRASDIDSVSPVDRAVQFFIMARQSRQGLMRDFATLSRNRTRSRINEQVSAWLNVIEGLPDVHQRLRDVVILNQPAIDVIRKQDGPKTLFYCDPPYVHETRSTTGEYAFEMSADEHTELLETLSGIQGKFMLSGYPSELYTRWELKQNWTRHDFQIDNKAAAGKVKQKKTECLWCNF</sequence>
<keyword evidence="5" id="KW-1185">Reference proteome</keyword>
<dbReference type="EMBL" id="FXUG01000018">
    <property type="protein sequence ID" value="SMP74887.1"/>
    <property type="molecule type" value="Genomic_DNA"/>
</dbReference>
<dbReference type="PANTHER" id="PTHR30481">
    <property type="entry name" value="DNA ADENINE METHYLASE"/>
    <property type="match status" value="1"/>
</dbReference>
<dbReference type="PRINTS" id="PR00505">
    <property type="entry name" value="D12N6MTFRASE"/>
</dbReference>
<keyword evidence="2" id="KW-0808">Transferase</keyword>
<reference evidence="4 5" key="1">
    <citation type="submission" date="2017-05" db="EMBL/GenBank/DDBJ databases">
        <authorList>
            <person name="Varghese N."/>
            <person name="Submissions S."/>
        </authorList>
    </citation>
    <scope>NUCLEOTIDE SEQUENCE [LARGE SCALE GENOMIC DNA]</scope>
    <source>
        <strain evidence="4 5">DSM 25457</strain>
    </source>
</reference>
<keyword evidence="3" id="KW-0949">S-adenosyl-L-methionine</keyword>
<evidence type="ECO:0000256" key="1">
    <source>
        <dbReference type="ARBA" id="ARBA00022603"/>
    </source>
</evidence>
<dbReference type="GO" id="GO:0008168">
    <property type="term" value="F:methyltransferase activity"/>
    <property type="evidence" value="ECO:0007669"/>
    <property type="project" value="UniProtKB-KW"/>
</dbReference>
<protein>
    <submittedName>
        <fullName evidence="4">DNA adenine methylase</fullName>
    </submittedName>
</protein>
<dbReference type="InterPro" id="IPR012327">
    <property type="entry name" value="MeTrfase_D12"/>
</dbReference>